<reference evidence="1 2" key="1">
    <citation type="submission" date="2020-05" db="EMBL/GenBank/DDBJ databases">
        <authorList>
            <person name="Petersen J."/>
            <person name="Sayavedra L."/>
        </authorList>
    </citation>
    <scope>NUCLEOTIDE SEQUENCE [LARGE SCALE GENOMIC DNA]</scope>
    <source>
        <strain evidence="1">B thermophilus SOXS</strain>
    </source>
</reference>
<dbReference type="Proteomes" id="UP000643672">
    <property type="component" value="Unassembled WGS sequence"/>
</dbReference>
<protein>
    <submittedName>
        <fullName evidence="1">Uncharacterized protein</fullName>
    </submittedName>
</protein>
<dbReference type="AlphaFoldDB" id="A0A8H8XFJ7"/>
<comment type="caution">
    <text evidence="1">The sequence shown here is derived from an EMBL/GenBank/DDBJ whole genome shotgun (WGS) entry which is preliminary data.</text>
</comment>
<dbReference type="EMBL" id="CAESAQ020000078">
    <property type="protein sequence ID" value="CAB5503920.1"/>
    <property type="molecule type" value="Genomic_DNA"/>
</dbReference>
<evidence type="ECO:0000313" key="2">
    <source>
        <dbReference type="Proteomes" id="UP000643672"/>
    </source>
</evidence>
<gene>
    <name evidence="1" type="ORF">THERMOS_1863</name>
</gene>
<keyword evidence="2" id="KW-1185">Reference proteome</keyword>
<sequence>MSSSSFKKFLSRLCGGEYTLCFSNGDVIFLSRLCGGE</sequence>
<accession>A0A8H8XFJ7</accession>
<organism evidence="1 2">
    <name type="scientific">Bathymodiolus thermophilus thioautotrophic gill symbiont</name>
    <dbReference type="NCBI Taxonomy" id="2360"/>
    <lineage>
        <taxon>Bacteria</taxon>
        <taxon>Pseudomonadati</taxon>
        <taxon>Pseudomonadota</taxon>
        <taxon>Gammaproteobacteria</taxon>
        <taxon>sulfur-oxidizing symbionts</taxon>
    </lineage>
</organism>
<proteinExistence type="predicted"/>
<name>A0A8H8XFJ7_9GAMM</name>
<evidence type="ECO:0000313" key="1">
    <source>
        <dbReference type="EMBL" id="CAB5503920.1"/>
    </source>
</evidence>